<evidence type="ECO:0000256" key="1">
    <source>
        <dbReference type="SAM" id="MobiDB-lite"/>
    </source>
</evidence>
<dbReference type="PROSITE" id="PS51257">
    <property type="entry name" value="PROKAR_LIPOPROTEIN"/>
    <property type="match status" value="1"/>
</dbReference>
<evidence type="ECO:0000313" key="3">
    <source>
        <dbReference type="Proteomes" id="UP000177817"/>
    </source>
</evidence>
<dbReference type="AlphaFoldDB" id="A0A1G2BMC4"/>
<feature type="compositionally biased region" description="Low complexity" evidence="1">
    <location>
        <begin position="59"/>
        <end position="75"/>
    </location>
</feature>
<dbReference type="Proteomes" id="UP000177817">
    <property type="component" value="Unassembled WGS sequence"/>
</dbReference>
<sequence>MVSKKVSYVSLALVVLLTVGCARLLNRTYESSKQQQNTAPNVLPMVTPADELTAEEAAKTQPATAQQLATTTLSQ</sequence>
<accession>A0A1G2BMC4</accession>
<dbReference type="EMBL" id="MHKK01000012">
    <property type="protein sequence ID" value="OGY90303.1"/>
    <property type="molecule type" value="Genomic_DNA"/>
</dbReference>
<organism evidence="2 3">
    <name type="scientific">Candidatus Komeilibacteria bacterium RIFCSPHIGHO2_01_FULL_52_14</name>
    <dbReference type="NCBI Taxonomy" id="1798549"/>
    <lineage>
        <taxon>Bacteria</taxon>
        <taxon>Candidatus Komeiliibacteriota</taxon>
    </lineage>
</organism>
<feature type="region of interest" description="Disordered" evidence="1">
    <location>
        <begin position="50"/>
        <end position="75"/>
    </location>
</feature>
<comment type="caution">
    <text evidence="2">The sequence shown here is derived from an EMBL/GenBank/DDBJ whole genome shotgun (WGS) entry which is preliminary data.</text>
</comment>
<proteinExistence type="predicted"/>
<name>A0A1G2BMC4_9BACT</name>
<reference evidence="2 3" key="1">
    <citation type="journal article" date="2016" name="Nat. Commun.">
        <title>Thousands of microbial genomes shed light on interconnected biogeochemical processes in an aquifer system.</title>
        <authorList>
            <person name="Anantharaman K."/>
            <person name="Brown C.T."/>
            <person name="Hug L.A."/>
            <person name="Sharon I."/>
            <person name="Castelle C.J."/>
            <person name="Probst A.J."/>
            <person name="Thomas B.C."/>
            <person name="Singh A."/>
            <person name="Wilkins M.J."/>
            <person name="Karaoz U."/>
            <person name="Brodie E.L."/>
            <person name="Williams K.H."/>
            <person name="Hubbard S.S."/>
            <person name="Banfield J.F."/>
        </authorList>
    </citation>
    <scope>NUCLEOTIDE SEQUENCE [LARGE SCALE GENOMIC DNA]</scope>
</reference>
<protein>
    <submittedName>
        <fullName evidence="2">Uncharacterized protein</fullName>
    </submittedName>
</protein>
<evidence type="ECO:0000313" key="2">
    <source>
        <dbReference type="EMBL" id="OGY90303.1"/>
    </source>
</evidence>
<gene>
    <name evidence="2" type="ORF">A2677_01190</name>
</gene>